<gene>
    <name evidence="1" type="ORF">BM613_11760</name>
</gene>
<dbReference type="Proteomes" id="UP000245380">
    <property type="component" value="Unassembled WGS sequence"/>
</dbReference>
<evidence type="ECO:0008006" key="3">
    <source>
        <dbReference type="Google" id="ProtNLM"/>
    </source>
</evidence>
<dbReference type="RefSeq" id="WP_109431403.1">
    <property type="nucleotide sequence ID" value="NZ_MPDK01000025.1"/>
</dbReference>
<dbReference type="AlphaFoldDB" id="A0A2U3D6B5"/>
<protein>
    <recommendedName>
        <fullName evidence="3">DUF3892 domain-containing protein</fullName>
    </recommendedName>
</protein>
<evidence type="ECO:0000313" key="1">
    <source>
        <dbReference type="EMBL" id="PWI56822.1"/>
    </source>
</evidence>
<name>A0A2U3D6B5_SULT2</name>
<comment type="caution">
    <text evidence="1">The sequence shown here is derived from an EMBL/GenBank/DDBJ whole genome shotgun (WGS) entry which is preliminary data.</text>
</comment>
<accession>A0A2U3D6B5</accession>
<organism evidence="1 2">
    <name type="scientific">Sulfoacidibacillus thermotolerans</name>
    <name type="common">Acidibacillus sulfuroxidans</name>
    <dbReference type="NCBI Taxonomy" id="1765684"/>
    <lineage>
        <taxon>Bacteria</taxon>
        <taxon>Bacillati</taxon>
        <taxon>Bacillota</taxon>
        <taxon>Bacilli</taxon>
        <taxon>Bacillales</taxon>
        <taxon>Alicyclobacillaceae</taxon>
        <taxon>Sulfoacidibacillus</taxon>
    </lineage>
</organism>
<evidence type="ECO:0000313" key="2">
    <source>
        <dbReference type="Proteomes" id="UP000245380"/>
    </source>
</evidence>
<sequence>MGEKIVGVRKNERGEIAMLKLNNGTMVSLETARKLAREGRLDSLTDLDENGNWIIANDFDDAISESGNNLDVLPEF</sequence>
<proteinExistence type="predicted"/>
<reference evidence="1 2" key="1">
    <citation type="submission" date="2016-11" db="EMBL/GenBank/DDBJ databases">
        <title>Comparative genomics of Acidibacillus ferroxidans species.</title>
        <authorList>
            <person name="Oliveira G."/>
            <person name="Nunes G."/>
            <person name="Oliveira R."/>
            <person name="Araujo F."/>
            <person name="Salim A."/>
            <person name="Scholte L."/>
            <person name="Morais D."/>
            <person name="Nancucheo I."/>
            <person name="Johnson D.B."/>
            <person name="Grail B."/>
            <person name="Bittencourt J."/>
            <person name="Valadares R."/>
        </authorList>
    </citation>
    <scope>NUCLEOTIDE SEQUENCE [LARGE SCALE GENOMIC DNA]</scope>
    <source>
        <strain evidence="1 2">Y002</strain>
    </source>
</reference>
<keyword evidence="2" id="KW-1185">Reference proteome</keyword>
<dbReference type="OrthoDB" id="1647761at2"/>
<dbReference type="EMBL" id="MPDK01000025">
    <property type="protein sequence ID" value="PWI56822.1"/>
    <property type="molecule type" value="Genomic_DNA"/>
</dbReference>